<proteinExistence type="predicted"/>
<reference evidence="1 2" key="1">
    <citation type="submission" date="2017-06" db="EMBL/GenBank/DDBJ databases">
        <title>Comparative genomic analysis of Ambrosia Fusariam Clade fungi.</title>
        <authorList>
            <person name="Stajich J.E."/>
            <person name="Carrillo J."/>
            <person name="Kijimoto T."/>
            <person name="Eskalen A."/>
            <person name="O'Donnell K."/>
            <person name="Kasson M."/>
        </authorList>
    </citation>
    <scope>NUCLEOTIDE SEQUENCE [LARGE SCALE GENOMIC DNA]</scope>
    <source>
        <strain evidence="1 2">UCR1854</strain>
    </source>
</reference>
<dbReference type="Proteomes" id="UP000287124">
    <property type="component" value="Unassembled WGS sequence"/>
</dbReference>
<keyword evidence="2" id="KW-1185">Reference proteome</keyword>
<name>A0A430M5R9_9HYPO</name>
<comment type="caution">
    <text evidence="1">The sequence shown here is derived from an EMBL/GenBank/DDBJ whole genome shotgun (WGS) entry which is preliminary data.</text>
</comment>
<protein>
    <submittedName>
        <fullName evidence="1">Uncharacterized protein</fullName>
    </submittedName>
</protein>
<dbReference type="EMBL" id="MIKF01000018">
    <property type="protein sequence ID" value="RTE83241.1"/>
    <property type="molecule type" value="Genomic_DNA"/>
</dbReference>
<evidence type="ECO:0000313" key="1">
    <source>
        <dbReference type="EMBL" id="RTE83241.1"/>
    </source>
</evidence>
<gene>
    <name evidence="1" type="ORF">BHE90_002240</name>
</gene>
<dbReference type="AlphaFoldDB" id="A0A430M5R9"/>
<organism evidence="1 2">
    <name type="scientific">Fusarium euwallaceae</name>
    <dbReference type="NCBI Taxonomy" id="1147111"/>
    <lineage>
        <taxon>Eukaryota</taxon>
        <taxon>Fungi</taxon>
        <taxon>Dikarya</taxon>
        <taxon>Ascomycota</taxon>
        <taxon>Pezizomycotina</taxon>
        <taxon>Sordariomycetes</taxon>
        <taxon>Hypocreomycetidae</taxon>
        <taxon>Hypocreales</taxon>
        <taxon>Nectriaceae</taxon>
        <taxon>Fusarium</taxon>
        <taxon>Fusarium solani species complex</taxon>
    </lineage>
</organism>
<sequence>MTAAVIDSLFESYPDINKDEGEVTIAALPGTANFRLQCAFVPFGGQEVYNVSGSSSDKRGGSWGAQKGFVDDHTKFIVGGHLEPEDNIGDKSW</sequence>
<evidence type="ECO:0000313" key="2">
    <source>
        <dbReference type="Proteomes" id="UP000287124"/>
    </source>
</evidence>
<accession>A0A430M5R9</accession>